<dbReference type="Pfam" id="PF00300">
    <property type="entry name" value="His_Phos_1"/>
    <property type="match status" value="1"/>
</dbReference>
<evidence type="ECO:0000313" key="2">
    <source>
        <dbReference type="Proteomes" id="UP000294558"/>
    </source>
</evidence>
<dbReference type="CDD" id="cd07067">
    <property type="entry name" value="HP_PGM_like"/>
    <property type="match status" value="1"/>
</dbReference>
<dbReference type="InterPro" id="IPR029033">
    <property type="entry name" value="His_PPase_superfam"/>
</dbReference>
<comment type="caution">
    <text evidence="1">The sequence shown here is derived from an EMBL/GenBank/DDBJ whole genome shotgun (WGS) entry which is preliminary data.</text>
</comment>
<organism evidence="1 2">
    <name type="scientific">Ilumatobacter fluminis</name>
    <dbReference type="NCBI Taxonomy" id="467091"/>
    <lineage>
        <taxon>Bacteria</taxon>
        <taxon>Bacillati</taxon>
        <taxon>Actinomycetota</taxon>
        <taxon>Acidimicrobiia</taxon>
        <taxon>Acidimicrobiales</taxon>
        <taxon>Ilumatobacteraceae</taxon>
        <taxon>Ilumatobacter</taxon>
    </lineage>
</organism>
<proteinExistence type="predicted"/>
<protein>
    <submittedName>
        <fullName evidence="1">Putative phosphoglycerate mutase</fullName>
    </submittedName>
</protein>
<dbReference type="EMBL" id="SOAU01000001">
    <property type="protein sequence ID" value="TDT16619.1"/>
    <property type="molecule type" value="Genomic_DNA"/>
</dbReference>
<keyword evidence="2" id="KW-1185">Reference proteome</keyword>
<dbReference type="PANTHER" id="PTHR48100:SF59">
    <property type="entry name" value="ADENOSYLCOBALAMIN_ALPHA-RIBAZOLE PHOSPHATASE"/>
    <property type="match status" value="1"/>
</dbReference>
<sequence length="224" mass="24271">MSDGEHRPTRIVLVRHGESVVTVNRVVGGPRTCSGLSELGQRQGERLRSRLERTGEVDATALISSAYPRARETAELIAPALGLDVQVVDGFGEHDPGPECDGLTFQEFIDRHGMPDWEADPFTVTFPGGETVAAFHHRVGVALTEVIAQHEGGTVVVVCHGGVIDAILRRSLRAPMTGDFDVHTLNTSLTELVLGRPGRWRLVRYNDAGHLEGLPAETPRMSDG</sequence>
<dbReference type="InterPro" id="IPR013078">
    <property type="entry name" value="His_Pase_superF_clade-1"/>
</dbReference>
<dbReference type="GO" id="GO:0005737">
    <property type="term" value="C:cytoplasm"/>
    <property type="evidence" value="ECO:0007669"/>
    <property type="project" value="TreeGrafter"/>
</dbReference>
<gene>
    <name evidence="1" type="ORF">BDK89_2211</name>
</gene>
<reference evidence="1 2" key="1">
    <citation type="submission" date="2019-03" db="EMBL/GenBank/DDBJ databases">
        <title>Sequencing the genomes of 1000 actinobacteria strains.</title>
        <authorList>
            <person name="Klenk H.-P."/>
        </authorList>
    </citation>
    <scope>NUCLEOTIDE SEQUENCE [LARGE SCALE GENOMIC DNA]</scope>
    <source>
        <strain evidence="1 2">DSM 18936</strain>
    </source>
</reference>
<name>A0A4R7I186_9ACTN</name>
<dbReference type="RefSeq" id="WP_166657523.1">
    <property type="nucleotide sequence ID" value="NZ_SOAU01000001.1"/>
</dbReference>
<dbReference type="InterPro" id="IPR050275">
    <property type="entry name" value="PGM_Phosphatase"/>
</dbReference>
<dbReference type="SUPFAM" id="SSF53254">
    <property type="entry name" value="Phosphoglycerate mutase-like"/>
    <property type="match status" value="1"/>
</dbReference>
<dbReference type="Gene3D" id="3.40.50.1240">
    <property type="entry name" value="Phosphoglycerate mutase-like"/>
    <property type="match status" value="1"/>
</dbReference>
<dbReference type="Proteomes" id="UP000294558">
    <property type="component" value="Unassembled WGS sequence"/>
</dbReference>
<dbReference type="GO" id="GO:0016791">
    <property type="term" value="F:phosphatase activity"/>
    <property type="evidence" value="ECO:0007669"/>
    <property type="project" value="TreeGrafter"/>
</dbReference>
<dbReference type="SMART" id="SM00855">
    <property type="entry name" value="PGAM"/>
    <property type="match status" value="1"/>
</dbReference>
<dbReference type="AlphaFoldDB" id="A0A4R7I186"/>
<dbReference type="PANTHER" id="PTHR48100">
    <property type="entry name" value="BROAD-SPECIFICITY PHOSPHATASE YOR283W-RELATED"/>
    <property type="match status" value="1"/>
</dbReference>
<accession>A0A4R7I186</accession>
<evidence type="ECO:0000313" key="1">
    <source>
        <dbReference type="EMBL" id="TDT16619.1"/>
    </source>
</evidence>